<dbReference type="Proteomes" id="UP001590951">
    <property type="component" value="Unassembled WGS sequence"/>
</dbReference>
<comment type="caution">
    <text evidence="2">The sequence shown here is derived from an EMBL/GenBank/DDBJ whole genome shotgun (WGS) entry which is preliminary data.</text>
</comment>
<evidence type="ECO:0000313" key="2">
    <source>
        <dbReference type="EMBL" id="KAL2045454.1"/>
    </source>
</evidence>
<evidence type="ECO:0000313" key="3">
    <source>
        <dbReference type="Proteomes" id="UP001590951"/>
    </source>
</evidence>
<feature type="compositionally biased region" description="Low complexity" evidence="1">
    <location>
        <begin position="16"/>
        <end position="31"/>
    </location>
</feature>
<accession>A0ABR4ALA0</accession>
<gene>
    <name evidence="2" type="ORF">ABVK25_012075</name>
</gene>
<dbReference type="EMBL" id="JBHFEH010000141">
    <property type="protein sequence ID" value="KAL2045454.1"/>
    <property type="molecule type" value="Genomic_DNA"/>
</dbReference>
<feature type="region of interest" description="Disordered" evidence="1">
    <location>
        <begin position="1"/>
        <end position="31"/>
    </location>
</feature>
<proteinExistence type="predicted"/>
<protein>
    <submittedName>
        <fullName evidence="2">Uncharacterized protein</fullName>
    </submittedName>
</protein>
<evidence type="ECO:0000256" key="1">
    <source>
        <dbReference type="SAM" id="MobiDB-lite"/>
    </source>
</evidence>
<sequence>MSSNRPIGSRQPRPNRSSQASHRSSWSSHRFSTLSANAANRLSWQRIAEEVGGMVPDAAGIANIEAQPVQPNPQRPELAVLCLDAHAAVGVHDGADGTAQSAT</sequence>
<organism evidence="2 3">
    <name type="scientific">Lepraria finkii</name>
    <dbReference type="NCBI Taxonomy" id="1340010"/>
    <lineage>
        <taxon>Eukaryota</taxon>
        <taxon>Fungi</taxon>
        <taxon>Dikarya</taxon>
        <taxon>Ascomycota</taxon>
        <taxon>Pezizomycotina</taxon>
        <taxon>Lecanoromycetes</taxon>
        <taxon>OSLEUM clade</taxon>
        <taxon>Lecanoromycetidae</taxon>
        <taxon>Lecanorales</taxon>
        <taxon>Lecanorineae</taxon>
        <taxon>Stereocaulaceae</taxon>
        <taxon>Lepraria</taxon>
    </lineage>
</organism>
<keyword evidence="3" id="KW-1185">Reference proteome</keyword>
<reference evidence="2 3" key="1">
    <citation type="submission" date="2024-09" db="EMBL/GenBank/DDBJ databases">
        <title>Rethinking Asexuality: The Enigmatic Case of Functional Sexual Genes in Lepraria (Stereocaulaceae).</title>
        <authorList>
            <person name="Doellman M."/>
            <person name="Sun Y."/>
            <person name="Barcenas-Pena A."/>
            <person name="Lumbsch H.T."/>
            <person name="Grewe F."/>
        </authorList>
    </citation>
    <scope>NUCLEOTIDE SEQUENCE [LARGE SCALE GENOMIC DNA]</scope>
    <source>
        <strain evidence="2 3">Grewe 0041</strain>
    </source>
</reference>
<name>A0ABR4ALA0_9LECA</name>